<dbReference type="GO" id="GO:0016787">
    <property type="term" value="F:hydrolase activity"/>
    <property type="evidence" value="ECO:0007669"/>
    <property type="project" value="UniProtKB-KW"/>
</dbReference>
<gene>
    <name evidence="1" type="ORF">ACFSY7_08075</name>
</gene>
<keyword evidence="1" id="KW-0378">Hydrolase</keyword>
<keyword evidence="2" id="KW-1185">Reference proteome</keyword>
<accession>A0ABW5XZD5</accession>
<evidence type="ECO:0000313" key="2">
    <source>
        <dbReference type="Proteomes" id="UP001597568"/>
    </source>
</evidence>
<name>A0ABW5XZD5_9BACL</name>
<protein>
    <submittedName>
        <fullName evidence="1">Alpha/beta hydrolase</fullName>
    </submittedName>
</protein>
<evidence type="ECO:0000313" key="1">
    <source>
        <dbReference type="EMBL" id="MFD2868454.1"/>
    </source>
</evidence>
<dbReference type="Gene3D" id="3.40.50.1820">
    <property type="entry name" value="alpha/beta hydrolase"/>
    <property type="match status" value="1"/>
</dbReference>
<sequence length="191" mass="21057">MNHFTIEGPLNEWIVLFHGTGGNEYSLLQIAGDIEPSAHVLSFLGDVDEGANRRFFAPLKAGTFDRADFDARIDAFLKDWPQLRPEQATRITFMGFSNGANFVLGLLEKEPAIADRVVLLHPSNLAYTFTEGSNAQIIVTSGAMDTLALPGDTMKLTKQLEAVFPNTTLKLLDGAHGMTEQEITYLQDTLR</sequence>
<dbReference type="RefSeq" id="WP_380147503.1">
    <property type="nucleotide sequence ID" value="NZ_JBHUOR010000040.1"/>
</dbReference>
<organism evidence="1 2">
    <name type="scientific">Kurthia populi</name>
    <dbReference type="NCBI Taxonomy" id="1562132"/>
    <lineage>
        <taxon>Bacteria</taxon>
        <taxon>Bacillati</taxon>
        <taxon>Bacillota</taxon>
        <taxon>Bacilli</taxon>
        <taxon>Bacillales</taxon>
        <taxon>Caryophanaceae</taxon>
        <taxon>Kurthia</taxon>
    </lineage>
</organism>
<dbReference type="Proteomes" id="UP001597568">
    <property type="component" value="Unassembled WGS sequence"/>
</dbReference>
<dbReference type="SUPFAM" id="SSF53474">
    <property type="entry name" value="alpha/beta-Hydrolases"/>
    <property type="match status" value="1"/>
</dbReference>
<comment type="caution">
    <text evidence="1">The sequence shown here is derived from an EMBL/GenBank/DDBJ whole genome shotgun (WGS) entry which is preliminary data.</text>
</comment>
<proteinExistence type="predicted"/>
<reference evidence="2" key="1">
    <citation type="journal article" date="2019" name="Int. J. Syst. Evol. Microbiol.">
        <title>The Global Catalogue of Microorganisms (GCM) 10K type strain sequencing project: providing services to taxonomists for standard genome sequencing and annotation.</title>
        <authorList>
            <consortium name="The Broad Institute Genomics Platform"/>
            <consortium name="The Broad Institute Genome Sequencing Center for Infectious Disease"/>
            <person name="Wu L."/>
            <person name="Ma J."/>
        </authorList>
    </citation>
    <scope>NUCLEOTIDE SEQUENCE [LARGE SCALE GENOMIC DNA]</scope>
    <source>
        <strain evidence="2">KCTC 33522</strain>
    </source>
</reference>
<dbReference type="InterPro" id="IPR029058">
    <property type="entry name" value="AB_hydrolase_fold"/>
</dbReference>
<dbReference type="EMBL" id="JBHUOR010000040">
    <property type="protein sequence ID" value="MFD2868454.1"/>
    <property type="molecule type" value="Genomic_DNA"/>
</dbReference>